<evidence type="ECO:0000256" key="4">
    <source>
        <dbReference type="ARBA" id="ARBA00022694"/>
    </source>
</evidence>
<dbReference type="InterPro" id="IPR012795">
    <property type="entry name" value="tRNA_Ile_lys_synt_N"/>
</dbReference>
<dbReference type="EC" id="6.3.4.19" evidence="8"/>
<evidence type="ECO:0000313" key="11">
    <source>
        <dbReference type="Proteomes" id="UP000198951"/>
    </source>
</evidence>
<reference evidence="11" key="1">
    <citation type="submission" date="2016-10" db="EMBL/GenBank/DDBJ databases">
        <authorList>
            <person name="Varghese N."/>
            <person name="Submissions S."/>
        </authorList>
    </citation>
    <scope>NUCLEOTIDE SEQUENCE [LARGE SCALE GENOMIC DNA]</scope>
    <source>
        <strain evidence="11">DSM 22376</strain>
    </source>
</reference>
<keyword evidence="2 8" id="KW-0963">Cytoplasm</keyword>
<keyword evidence="3 8" id="KW-0436">Ligase</keyword>
<dbReference type="InterPro" id="IPR012094">
    <property type="entry name" value="tRNA_Ile_lys_synt"/>
</dbReference>
<dbReference type="InterPro" id="IPR014729">
    <property type="entry name" value="Rossmann-like_a/b/a_fold"/>
</dbReference>
<proteinExistence type="inferred from homology"/>
<evidence type="ECO:0000256" key="5">
    <source>
        <dbReference type="ARBA" id="ARBA00022741"/>
    </source>
</evidence>
<dbReference type="Pfam" id="PF01171">
    <property type="entry name" value="ATP_bind_3"/>
    <property type="match status" value="1"/>
</dbReference>
<dbReference type="NCBIfam" id="TIGR02433">
    <property type="entry name" value="lysidine_TilS_C"/>
    <property type="match status" value="1"/>
</dbReference>
<dbReference type="AlphaFoldDB" id="A0A1H4AW68"/>
<gene>
    <name evidence="8" type="primary">tilS</name>
    <name evidence="10" type="ORF">SAMN05443667_10472</name>
</gene>
<organism evidence="10 11">
    <name type="scientific">Flavobacterium gillisiae</name>
    <dbReference type="NCBI Taxonomy" id="150146"/>
    <lineage>
        <taxon>Bacteria</taxon>
        <taxon>Pseudomonadati</taxon>
        <taxon>Bacteroidota</taxon>
        <taxon>Flavobacteriia</taxon>
        <taxon>Flavobacteriales</taxon>
        <taxon>Flavobacteriaceae</taxon>
        <taxon>Flavobacterium</taxon>
    </lineage>
</organism>
<comment type="similarity">
    <text evidence="8">Belongs to the tRNA(Ile)-lysidine synthase family.</text>
</comment>
<dbReference type="Proteomes" id="UP000198951">
    <property type="component" value="Unassembled WGS sequence"/>
</dbReference>
<dbReference type="PANTHER" id="PTHR43033">
    <property type="entry name" value="TRNA(ILE)-LYSIDINE SYNTHASE-RELATED"/>
    <property type="match status" value="1"/>
</dbReference>
<comment type="domain">
    <text evidence="8">The N-terminal region contains the highly conserved SGGXDS motif, predicted to be a P-loop motif involved in ATP binding.</text>
</comment>
<evidence type="ECO:0000256" key="7">
    <source>
        <dbReference type="ARBA" id="ARBA00048539"/>
    </source>
</evidence>
<keyword evidence="4 8" id="KW-0819">tRNA processing</keyword>
<dbReference type="SMART" id="SM00977">
    <property type="entry name" value="TilS_C"/>
    <property type="match status" value="1"/>
</dbReference>
<dbReference type="EMBL" id="FNRD01000004">
    <property type="protein sequence ID" value="SEA40129.1"/>
    <property type="molecule type" value="Genomic_DNA"/>
</dbReference>
<evidence type="ECO:0000259" key="9">
    <source>
        <dbReference type="SMART" id="SM00977"/>
    </source>
</evidence>
<accession>A0A1H4AW68</accession>
<evidence type="ECO:0000256" key="2">
    <source>
        <dbReference type="ARBA" id="ARBA00022490"/>
    </source>
</evidence>
<dbReference type="SUPFAM" id="SSF52402">
    <property type="entry name" value="Adenine nucleotide alpha hydrolases-like"/>
    <property type="match status" value="1"/>
</dbReference>
<dbReference type="GO" id="GO:0005737">
    <property type="term" value="C:cytoplasm"/>
    <property type="evidence" value="ECO:0007669"/>
    <property type="project" value="UniProtKB-SubCell"/>
</dbReference>
<sequence length="437" mass="51109">MLDRLKNHITQNFPFLENKKLLLATSGGLDSIVMARLFNQLDYAIALAHCNFQLRGLESFGDQNFVQDYASTNNIPMFLTQFDTEAFAKDYKLSTQVAARDLRYNWFYELLETEGFDYVLTAHHADDNIETFLINLSRGTGLEGLVGIPAQNDKIIRPLLLFSREEIANYAKENKIEWREDSSNASDKYLRNKIRHDLVPLLKELNPHFIPSFQKTQSYLQESQVMVEDASIMVYQQVAKQEEEGIYFDLNQLRKLPNYTSYLYQWLHEFGFSAWDDIYDLVESQSGKHVFSAEFRLLKDRDSLILSPIDLEANSEEEYFIDEGMEDVKIPLNLSFCKVDDIYIPTNTTIFVDQEKLEFPLVLRRWNDGDNFQPFGMEGKSKKVSKLFKDEKLSLLEKENVWILWSGNKIVWVVGIRQDERFRVDNKTQNILKIELE</sequence>
<evidence type="ECO:0000256" key="1">
    <source>
        <dbReference type="ARBA" id="ARBA00004496"/>
    </source>
</evidence>
<protein>
    <recommendedName>
        <fullName evidence="8">tRNA(Ile)-lysidine synthase</fullName>
        <ecNumber evidence="8">6.3.4.19</ecNumber>
    </recommendedName>
    <alternativeName>
        <fullName evidence="8">tRNA(Ile)-2-lysyl-cytidine synthase</fullName>
    </alternativeName>
    <alternativeName>
        <fullName evidence="8">tRNA(Ile)-lysidine synthetase</fullName>
    </alternativeName>
</protein>
<dbReference type="InterPro" id="IPR012796">
    <property type="entry name" value="Lysidine-tRNA-synth_C"/>
</dbReference>
<evidence type="ECO:0000256" key="6">
    <source>
        <dbReference type="ARBA" id="ARBA00022840"/>
    </source>
</evidence>
<evidence type="ECO:0000256" key="3">
    <source>
        <dbReference type="ARBA" id="ARBA00022598"/>
    </source>
</evidence>
<comment type="function">
    <text evidence="8">Ligates lysine onto the cytidine present at position 34 of the AUA codon-specific tRNA(Ile) that contains the anticodon CAU, in an ATP-dependent manner. Cytidine is converted to lysidine, thus changing the amino acid specificity of the tRNA from methionine to isoleucine.</text>
</comment>
<dbReference type="RefSeq" id="WP_091086970.1">
    <property type="nucleotide sequence ID" value="NZ_FNRD01000004.1"/>
</dbReference>
<feature type="binding site" evidence="8">
    <location>
        <begin position="26"/>
        <end position="31"/>
    </location>
    <ligand>
        <name>ATP</name>
        <dbReference type="ChEBI" id="CHEBI:30616"/>
    </ligand>
</feature>
<keyword evidence="5 8" id="KW-0547">Nucleotide-binding</keyword>
<name>A0A1H4AW68_9FLAO</name>
<keyword evidence="6 8" id="KW-0067">ATP-binding</keyword>
<dbReference type="SUPFAM" id="SSF56037">
    <property type="entry name" value="PheT/TilS domain"/>
    <property type="match status" value="1"/>
</dbReference>
<dbReference type="InterPro" id="IPR011063">
    <property type="entry name" value="TilS/TtcA_N"/>
</dbReference>
<dbReference type="NCBIfam" id="TIGR02432">
    <property type="entry name" value="lysidine_TilS_N"/>
    <property type="match status" value="1"/>
</dbReference>
<dbReference type="GO" id="GO:0006400">
    <property type="term" value="P:tRNA modification"/>
    <property type="evidence" value="ECO:0007669"/>
    <property type="project" value="UniProtKB-UniRule"/>
</dbReference>
<dbReference type="CDD" id="cd01992">
    <property type="entry name" value="TilS_N"/>
    <property type="match status" value="1"/>
</dbReference>
<dbReference type="HAMAP" id="MF_01161">
    <property type="entry name" value="tRNA_Ile_lys_synt"/>
    <property type="match status" value="1"/>
</dbReference>
<dbReference type="Pfam" id="PF11734">
    <property type="entry name" value="TilS_C"/>
    <property type="match status" value="1"/>
</dbReference>
<feature type="domain" description="Lysidine-tRNA(Ile) synthetase C-terminal" evidence="9">
    <location>
        <begin position="361"/>
        <end position="434"/>
    </location>
</feature>
<dbReference type="OrthoDB" id="9807403at2"/>
<comment type="subcellular location">
    <subcellularLocation>
        <location evidence="1 8">Cytoplasm</location>
    </subcellularLocation>
</comment>
<dbReference type="GO" id="GO:0005524">
    <property type="term" value="F:ATP binding"/>
    <property type="evidence" value="ECO:0007669"/>
    <property type="project" value="UniProtKB-UniRule"/>
</dbReference>
<evidence type="ECO:0000313" key="10">
    <source>
        <dbReference type="EMBL" id="SEA40129.1"/>
    </source>
</evidence>
<dbReference type="STRING" id="150146.SAMN05443667_10472"/>
<comment type="catalytic activity">
    <reaction evidence="7 8">
        <text>cytidine(34) in tRNA(Ile2) + L-lysine + ATP = lysidine(34) in tRNA(Ile2) + AMP + diphosphate + H(+)</text>
        <dbReference type="Rhea" id="RHEA:43744"/>
        <dbReference type="Rhea" id="RHEA-COMP:10625"/>
        <dbReference type="Rhea" id="RHEA-COMP:10670"/>
        <dbReference type="ChEBI" id="CHEBI:15378"/>
        <dbReference type="ChEBI" id="CHEBI:30616"/>
        <dbReference type="ChEBI" id="CHEBI:32551"/>
        <dbReference type="ChEBI" id="CHEBI:33019"/>
        <dbReference type="ChEBI" id="CHEBI:82748"/>
        <dbReference type="ChEBI" id="CHEBI:83665"/>
        <dbReference type="ChEBI" id="CHEBI:456215"/>
        <dbReference type="EC" id="6.3.4.19"/>
    </reaction>
</comment>
<keyword evidence="11" id="KW-1185">Reference proteome</keyword>
<dbReference type="GO" id="GO:0032267">
    <property type="term" value="F:tRNA(Ile)-lysidine synthase activity"/>
    <property type="evidence" value="ECO:0007669"/>
    <property type="project" value="UniProtKB-EC"/>
</dbReference>
<dbReference type="PANTHER" id="PTHR43033:SF1">
    <property type="entry name" value="TRNA(ILE)-LYSIDINE SYNTHASE-RELATED"/>
    <property type="match status" value="1"/>
</dbReference>
<dbReference type="Gene3D" id="3.40.50.620">
    <property type="entry name" value="HUPs"/>
    <property type="match status" value="1"/>
</dbReference>
<evidence type="ECO:0000256" key="8">
    <source>
        <dbReference type="HAMAP-Rule" id="MF_01161"/>
    </source>
</evidence>